<name>A0A931N4T5_9NOCA</name>
<dbReference type="RefSeq" id="WP_196150265.1">
    <property type="nucleotide sequence ID" value="NZ_JADMLG010000006.1"/>
</dbReference>
<dbReference type="Pfam" id="PF11066">
    <property type="entry name" value="DUF2867"/>
    <property type="match status" value="1"/>
</dbReference>
<evidence type="ECO:0000313" key="2">
    <source>
        <dbReference type="Proteomes" id="UP000655751"/>
    </source>
</evidence>
<proteinExistence type="predicted"/>
<dbReference type="EMBL" id="JADMLG010000006">
    <property type="protein sequence ID" value="MBH0777953.1"/>
    <property type="molecule type" value="Genomic_DNA"/>
</dbReference>
<dbReference type="AlphaFoldDB" id="A0A931N4T5"/>
<gene>
    <name evidence="1" type="ORF">IT779_16880</name>
</gene>
<comment type="caution">
    <text evidence="1">The sequence shown here is derived from an EMBL/GenBank/DDBJ whole genome shotgun (WGS) entry which is preliminary data.</text>
</comment>
<keyword evidence="2" id="KW-1185">Reference proteome</keyword>
<sequence length="196" mass="22070">MRIPISVFTDQPWRVHAVAPDFDVADVWLLPASGGPRDLDRLVEVFTSDNGDDEVSFAYRALFAIRWRLGALFGWDDEDAGIGARVRTLRDRLPEDLRDGPRGPEFRTLPFTPVYRTESEWLAEIANATVHAAMHIGWVPDASGGYHGQMAVLVKPNGLLGRLYMAAILPFRYLFVYPALMKLIERAWQRDSATNG</sequence>
<protein>
    <submittedName>
        <fullName evidence="1">DUF2867 domain-containing protein</fullName>
    </submittedName>
</protein>
<dbReference type="Proteomes" id="UP000655751">
    <property type="component" value="Unassembled WGS sequence"/>
</dbReference>
<reference evidence="1" key="1">
    <citation type="submission" date="2020-11" db="EMBL/GenBank/DDBJ databases">
        <title>Nocardia NEAU-351.nov., a novel actinomycete isolated from the cow dung.</title>
        <authorList>
            <person name="Zhang X."/>
        </authorList>
    </citation>
    <scope>NUCLEOTIDE SEQUENCE</scope>
    <source>
        <strain evidence="1">NEAU-351</strain>
    </source>
</reference>
<evidence type="ECO:0000313" key="1">
    <source>
        <dbReference type="EMBL" id="MBH0777953.1"/>
    </source>
</evidence>
<dbReference type="InterPro" id="IPR021295">
    <property type="entry name" value="DUF2867"/>
</dbReference>
<organism evidence="1 2">
    <name type="scientific">Nocardia bovistercoris</name>
    <dbReference type="NCBI Taxonomy" id="2785916"/>
    <lineage>
        <taxon>Bacteria</taxon>
        <taxon>Bacillati</taxon>
        <taxon>Actinomycetota</taxon>
        <taxon>Actinomycetes</taxon>
        <taxon>Mycobacteriales</taxon>
        <taxon>Nocardiaceae</taxon>
        <taxon>Nocardia</taxon>
    </lineage>
</organism>
<accession>A0A931N4T5</accession>